<name>A0A220UAF4_9MICO</name>
<dbReference type="Proteomes" id="UP000198398">
    <property type="component" value="Chromosome"/>
</dbReference>
<dbReference type="RefSeq" id="WP_089064375.1">
    <property type="nucleotide sequence ID" value="NZ_CP022316.1"/>
</dbReference>
<reference evidence="2" key="1">
    <citation type="submission" date="2017-07" db="EMBL/GenBank/DDBJ databases">
        <title>Brachybacterium sp. VR2415.</title>
        <authorList>
            <person name="Tak E.J."/>
            <person name="Bae J.-W."/>
        </authorList>
    </citation>
    <scope>NUCLEOTIDE SEQUENCE [LARGE SCALE GENOMIC DNA]</scope>
    <source>
        <strain evidence="2">VR2415</strain>
    </source>
</reference>
<dbReference type="AlphaFoldDB" id="A0A220UAF4"/>
<accession>A0A220UAF4</accession>
<keyword evidence="2" id="KW-1185">Reference proteome</keyword>
<proteinExistence type="predicted"/>
<dbReference type="EMBL" id="CP022316">
    <property type="protein sequence ID" value="ASK65128.1"/>
    <property type="molecule type" value="Genomic_DNA"/>
</dbReference>
<dbReference type="Pfam" id="PF09720">
    <property type="entry name" value="Unstab_antitox"/>
    <property type="match status" value="1"/>
</dbReference>
<organism evidence="1 2">
    <name type="scientific">Brachybacterium avium</name>
    <dbReference type="NCBI Taxonomy" id="2017485"/>
    <lineage>
        <taxon>Bacteria</taxon>
        <taxon>Bacillati</taxon>
        <taxon>Actinomycetota</taxon>
        <taxon>Actinomycetes</taxon>
        <taxon>Micrococcales</taxon>
        <taxon>Dermabacteraceae</taxon>
        <taxon>Brachybacterium</taxon>
    </lineage>
</organism>
<evidence type="ECO:0000313" key="1">
    <source>
        <dbReference type="EMBL" id="ASK65128.1"/>
    </source>
</evidence>
<sequence>MSAKLTRYVEAGYSLTPEERLAAARMLRLSVDQDSRHETVEVEAAWRGEVGHRVDTVLAGEVELVDAEETYRMLSAELASKHR</sequence>
<gene>
    <name evidence="1" type="ORF">CFK39_04005</name>
</gene>
<dbReference type="OrthoDB" id="5125978at2"/>
<evidence type="ECO:0000313" key="2">
    <source>
        <dbReference type="Proteomes" id="UP000198398"/>
    </source>
</evidence>
<protein>
    <submittedName>
        <fullName evidence="1">Addiction module protein</fullName>
    </submittedName>
</protein>
<dbReference type="InterPro" id="IPR013406">
    <property type="entry name" value="CHP02574_addiction_mod"/>
</dbReference>
<dbReference type="KEGG" id="brv:CFK39_04005"/>